<evidence type="ECO:0000313" key="6">
    <source>
        <dbReference type="Proteomes" id="UP000050523"/>
    </source>
</evidence>
<accession>A0AA40TSZ7</accession>
<evidence type="ECO:0000256" key="2">
    <source>
        <dbReference type="PROSITE-ProRule" id="PRU00473"/>
    </source>
</evidence>
<dbReference type="Pfam" id="PF00691">
    <property type="entry name" value="OmpA"/>
    <property type="match status" value="1"/>
</dbReference>
<feature type="domain" description="OmpA-like" evidence="4">
    <location>
        <begin position="336"/>
        <end position="450"/>
    </location>
</feature>
<dbReference type="SUPFAM" id="SSF53850">
    <property type="entry name" value="Periplasmic binding protein-like II"/>
    <property type="match status" value="1"/>
</dbReference>
<dbReference type="EMBL" id="LJRO01000458">
    <property type="protein sequence ID" value="KPY92274.1"/>
    <property type="molecule type" value="Genomic_DNA"/>
</dbReference>
<feature type="chain" id="PRO_5041304262" evidence="3">
    <location>
        <begin position="27"/>
        <end position="450"/>
    </location>
</feature>
<dbReference type="Pfam" id="PF12849">
    <property type="entry name" value="PBP_like_2"/>
    <property type="match status" value="1"/>
</dbReference>
<evidence type="ECO:0000259" key="4">
    <source>
        <dbReference type="PROSITE" id="PS51123"/>
    </source>
</evidence>
<dbReference type="GO" id="GO:0016020">
    <property type="term" value="C:membrane"/>
    <property type="evidence" value="ECO:0007669"/>
    <property type="project" value="UniProtKB-UniRule"/>
</dbReference>
<dbReference type="PANTHER" id="PTHR30570:SF1">
    <property type="entry name" value="PHOSPHATE-BINDING PROTEIN PSTS"/>
    <property type="match status" value="1"/>
</dbReference>
<reference evidence="5 6" key="1">
    <citation type="submission" date="2015-09" db="EMBL/GenBank/DDBJ databases">
        <title>Genome announcement of multiple Pseudomonas syringae strains.</title>
        <authorList>
            <person name="Thakur S."/>
            <person name="Wang P.W."/>
            <person name="Gong Y."/>
            <person name="Weir B.S."/>
            <person name="Guttman D.S."/>
        </authorList>
    </citation>
    <scope>NUCLEOTIDE SEQUENCE [LARGE SCALE GENOMIC DNA]</scope>
    <source>
        <strain evidence="5 6">ICMP9151</strain>
    </source>
</reference>
<dbReference type="InterPro" id="IPR006665">
    <property type="entry name" value="OmpA-like"/>
</dbReference>
<dbReference type="AlphaFoldDB" id="A0AA40TSZ7"/>
<dbReference type="Gene3D" id="3.40.190.10">
    <property type="entry name" value="Periplasmic binding protein-like II"/>
    <property type="match status" value="2"/>
</dbReference>
<dbReference type="CDD" id="cd07185">
    <property type="entry name" value="OmpA_C-like"/>
    <property type="match status" value="1"/>
</dbReference>
<dbReference type="Proteomes" id="UP000050523">
    <property type="component" value="Unassembled WGS sequence"/>
</dbReference>
<keyword evidence="2" id="KW-0472">Membrane</keyword>
<evidence type="ECO:0000256" key="1">
    <source>
        <dbReference type="ARBA" id="ARBA00022729"/>
    </source>
</evidence>
<dbReference type="InterPro" id="IPR024370">
    <property type="entry name" value="PBP_domain"/>
</dbReference>
<dbReference type="PANTHER" id="PTHR30570">
    <property type="entry name" value="PERIPLASMIC PHOSPHATE BINDING COMPONENT OF PHOSPHATE ABC TRANSPORTER"/>
    <property type="match status" value="1"/>
</dbReference>
<comment type="caution">
    <text evidence="5">The sequence shown here is derived from an EMBL/GenBank/DDBJ whole genome shotgun (WGS) entry which is preliminary data.</text>
</comment>
<name>A0AA40TSZ7_9PSED</name>
<dbReference type="Gene3D" id="3.30.1330.60">
    <property type="entry name" value="OmpA-like domain"/>
    <property type="match status" value="1"/>
</dbReference>
<dbReference type="InterPro" id="IPR036737">
    <property type="entry name" value="OmpA-like_sf"/>
</dbReference>
<dbReference type="SUPFAM" id="SSF103088">
    <property type="entry name" value="OmpA-like"/>
    <property type="match status" value="1"/>
</dbReference>
<dbReference type="PROSITE" id="PS51123">
    <property type="entry name" value="OMPA_2"/>
    <property type="match status" value="1"/>
</dbReference>
<feature type="signal peptide" evidence="3">
    <location>
        <begin position="1"/>
        <end position="26"/>
    </location>
</feature>
<gene>
    <name evidence="5" type="ORF">ALO43_03584</name>
</gene>
<organism evidence="5 6">
    <name type="scientific">Pseudomonas tremae</name>
    <dbReference type="NCBI Taxonomy" id="200454"/>
    <lineage>
        <taxon>Bacteria</taxon>
        <taxon>Pseudomonadati</taxon>
        <taxon>Pseudomonadota</taxon>
        <taxon>Gammaproteobacteria</taxon>
        <taxon>Pseudomonadales</taxon>
        <taxon>Pseudomonadaceae</taxon>
        <taxon>Pseudomonas</taxon>
    </lineage>
</organism>
<protein>
    <submittedName>
        <fullName evidence="5">OmpA family protein</fullName>
    </submittedName>
</protein>
<dbReference type="CDD" id="cd13653">
    <property type="entry name" value="PBP2_phosphate_like_1"/>
    <property type="match status" value="1"/>
</dbReference>
<dbReference type="InterPro" id="IPR050811">
    <property type="entry name" value="Phosphate_ABC_transporter"/>
</dbReference>
<sequence length="450" mass="48335">MVTPMLRALLTALILTSATLPASAIAALPMASGDAPVLRIQGSNTINAQLTPALVEELMRQQGMQAVRSLPSAVNELRVVGTTPTGQLVSIDIAAHGSGTGFSALKAGNTDIAASSRPIKDQEAKDLAGLGDLKSAAGEQIIGIDGVAVILNPGNPLRQLDTVQLARIFSGEVKYWSEVGGNPGAIHLYVRDEKSGTYETFKELVLAKYGKQLAANALRFESSEQLSDEVSKDVNGIGFTGLPSVRHARAVAIADGESRPMLPTTSLIATEDYPLSRRLYLYVPPAGHQRWAQALVHFAQSADGQAIVARSGFVAQTVQALKVQPTAQMPADYQALTRKADRLSVNFRFAQGSARLDNKAQQDLKRVADYLKAQDKLDQHVTLVGFGDAKSDPARATLLSRLRAMAVRRELLKSGVTFREILGLGDEMPVANNDIDDGRIKNRRVEVWVQ</sequence>
<proteinExistence type="predicted"/>
<evidence type="ECO:0000313" key="5">
    <source>
        <dbReference type="EMBL" id="KPY92274.1"/>
    </source>
</evidence>
<evidence type="ECO:0000256" key="3">
    <source>
        <dbReference type="SAM" id="SignalP"/>
    </source>
</evidence>
<keyword evidence="1 3" id="KW-0732">Signal</keyword>